<dbReference type="CDD" id="cd06467">
    <property type="entry name" value="p23_NUDC_like"/>
    <property type="match status" value="1"/>
</dbReference>
<accession>A0A1E7F376</accession>
<dbReference type="InterPro" id="IPR008978">
    <property type="entry name" value="HSP20-like_chaperone"/>
</dbReference>
<proteinExistence type="predicted"/>
<dbReference type="Pfam" id="PF04969">
    <property type="entry name" value="CS"/>
    <property type="match status" value="1"/>
</dbReference>
<dbReference type="PANTHER" id="PTHR12356">
    <property type="entry name" value="NUCLEAR MOVEMENT PROTEIN NUDC"/>
    <property type="match status" value="1"/>
</dbReference>
<dbReference type="GO" id="GO:0006457">
    <property type="term" value="P:protein folding"/>
    <property type="evidence" value="ECO:0007669"/>
    <property type="project" value="TreeGrafter"/>
</dbReference>
<dbReference type="OrthoDB" id="416217at2759"/>
<feature type="non-terminal residue" evidence="2">
    <location>
        <position position="1"/>
    </location>
</feature>
<keyword evidence="3" id="KW-1185">Reference proteome</keyword>
<dbReference type="InterPro" id="IPR007052">
    <property type="entry name" value="CS_dom"/>
</dbReference>
<dbReference type="InParanoid" id="A0A1E7F376"/>
<feature type="domain" description="CS" evidence="1">
    <location>
        <begin position="4"/>
        <end position="98"/>
    </location>
</feature>
<dbReference type="Gene3D" id="2.60.40.790">
    <property type="match status" value="1"/>
</dbReference>
<dbReference type="PROSITE" id="PS51203">
    <property type="entry name" value="CS"/>
    <property type="match status" value="1"/>
</dbReference>
<reference evidence="2 3" key="1">
    <citation type="submission" date="2016-09" db="EMBL/GenBank/DDBJ databases">
        <title>Extensive genetic diversity and differential bi-allelic expression allows diatom success in the polar Southern Ocean.</title>
        <authorList>
            <consortium name="DOE Joint Genome Institute"/>
            <person name="Mock T."/>
            <person name="Otillar R.P."/>
            <person name="Strauss J."/>
            <person name="Dupont C."/>
            <person name="Frickenhaus S."/>
            <person name="Maumus F."/>
            <person name="Mcmullan M."/>
            <person name="Sanges R."/>
            <person name="Schmutz J."/>
            <person name="Toseland A."/>
            <person name="Valas R."/>
            <person name="Veluchamy A."/>
            <person name="Ward B.J."/>
            <person name="Allen A."/>
            <person name="Barry K."/>
            <person name="Falciatore A."/>
            <person name="Ferrante M."/>
            <person name="Fortunato A.E."/>
            <person name="Gloeckner G."/>
            <person name="Gruber A."/>
            <person name="Hipkin R."/>
            <person name="Janech M."/>
            <person name="Kroth P."/>
            <person name="Leese F."/>
            <person name="Lindquist E."/>
            <person name="Lyon B.R."/>
            <person name="Martin J."/>
            <person name="Mayer C."/>
            <person name="Parker M."/>
            <person name="Quesneville H."/>
            <person name="Raymond J."/>
            <person name="Uhlig C."/>
            <person name="Valentin K.U."/>
            <person name="Worden A.Z."/>
            <person name="Armbrust E.V."/>
            <person name="Bowler C."/>
            <person name="Green B."/>
            <person name="Moulton V."/>
            <person name="Van Oosterhout C."/>
            <person name="Grigoriev I."/>
        </authorList>
    </citation>
    <scope>NUCLEOTIDE SEQUENCE [LARGE SCALE GENOMIC DNA]</scope>
    <source>
        <strain evidence="2 3">CCMP1102</strain>
    </source>
</reference>
<dbReference type="EMBL" id="KV784364">
    <property type="protein sequence ID" value="OEU12586.1"/>
    <property type="molecule type" value="Genomic_DNA"/>
</dbReference>
<evidence type="ECO:0000313" key="3">
    <source>
        <dbReference type="Proteomes" id="UP000095751"/>
    </source>
</evidence>
<dbReference type="GO" id="GO:0051082">
    <property type="term" value="F:unfolded protein binding"/>
    <property type="evidence" value="ECO:0007669"/>
    <property type="project" value="TreeGrafter"/>
</dbReference>
<evidence type="ECO:0000259" key="1">
    <source>
        <dbReference type="PROSITE" id="PS51203"/>
    </source>
</evidence>
<dbReference type="GO" id="GO:0005737">
    <property type="term" value="C:cytoplasm"/>
    <property type="evidence" value="ECO:0007669"/>
    <property type="project" value="TreeGrafter"/>
</dbReference>
<dbReference type="KEGG" id="fcy:FRACYDRAFT_162932"/>
<sequence length="145" mass="16446">GNGGSTPQYKWTQTLDEVTVMIGVPKTFRGKDFDVSMTPSKLSVKGRKSLPGEKTPRTFLEGTLTEKIRVDESTWTLENGVMMLGLNKSAKKFWRTVLTGDEAIDTELVDSRTRISDYDDATQAQFRKIIFDQTQYHLDLPYSDE</sequence>
<gene>
    <name evidence="2" type="ORF">FRACYDRAFT_162932</name>
</gene>
<dbReference type="Proteomes" id="UP000095751">
    <property type="component" value="Unassembled WGS sequence"/>
</dbReference>
<name>A0A1E7F376_9STRA</name>
<dbReference type="PANTHER" id="PTHR12356:SF17">
    <property type="entry name" value="CS DOMAIN-CONTAINING PROTEIN"/>
    <property type="match status" value="1"/>
</dbReference>
<dbReference type="AlphaFoldDB" id="A0A1E7F376"/>
<organism evidence="2 3">
    <name type="scientific">Fragilariopsis cylindrus CCMP1102</name>
    <dbReference type="NCBI Taxonomy" id="635003"/>
    <lineage>
        <taxon>Eukaryota</taxon>
        <taxon>Sar</taxon>
        <taxon>Stramenopiles</taxon>
        <taxon>Ochrophyta</taxon>
        <taxon>Bacillariophyta</taxon>
        <taxon>Bacillariophyceae</taxon>
        <taxon>Bacillariophycidae</taxon>
        <taxon>Bacillariales</taxon>
        <taxon>Bacillariaceae</taxon>
        <taxon>Fragilariopsis</taxon>
    </lineage>
</organism>
<dbReference type="SUPFAM" id="SSF49764">
    <property type="entry name" value="HSP20-like chaperones"/>
    <property type="match status" value="1"/>
</dbReference>
<dbReference type="InterPro" id="IPR037898">
    <property type="entry name" value="NudC_fam"/>
</dbReference>
<feature type="non-terminal residue" evidence="2">
    <location>
        <position position="145"/>
    </location>
</feature>
<evidence type="ECO:0000313" key="2">
    <source>
        <dbReference type="EMBL" id="OEU12586.1"/>
    </source>
</evidence>
<protein>
    <submittedName>
        <fullName evidence="2">CS-domain-containing protein</fullName>
    </submittedName>
</protein>